<keyword evidence="2" id="KW-1185">Reference proteome</keyword>
<dbReference type="RefSeq" id="WP_206657439.1">
    <property type="nucleotide sequence ID" value="NZ_CP071182.1"/>
</dbReference>
<dbReference type="Proteomes" id="UP000663505">
    <property type="component" value="Chromosome"/>
</dbReference>
<evidence type="ECO:0000313" key="2">
    <source>
        <dbReference type="Proteomes" id="UP000663505"/>
    </source>
</evidence>
<reference evidence="1 2" key="1">
    <citation type="submission" date="2021-02" db="EMBL/GenBank/DDBJ databases">
        <title>Alicyclobacillus curvatus sp. nov. and Alicyclobacillus mengziensis sp. nov., two acidophilic bacteria isolated from acid mine drainage.</title>
        <authorList>
            <person name="Huang Y."/>
        </authorList>
    </citation>
    <scope>NUCLEOTIDE SEQUENCE [LARGE SCALE GENOMIC DNA]</scope>
    <source>
        <strain evidence="1 2">S30H14</strain>
    </source>
</reference>
<dbReference type="EMBL" id="CP071182">
    <property type="protein sequence ID" value="QSO48104.1"/>
    <property type="molecule type" value="Genomic_DNA"/>
</dbReference>
<name>A0A9X7W0K1_9BACL</name>
<gene>
    <name evidence="1" type="ORF">JZ786_03580</name>
</gene>
<dbReference type="AlphaFoldDB" id="A0A9X7W0K1"/>
<accession>A0A9X7W0K1</accession>
<protein>
    <recommendedName>
        <fullName evidence="3">Spore coat protein D</fullName>
    </recommendedName>
</protein>
<dbReference type="KEGG" id="afx:JZ786_03580"/>
<evidence type="ECO:0008006" key="3">
    <source>
        <dbReference type="Google" id="ProtNLM"/>
    </source>
</evidence>
<organism evidence="1 2">
    <name type="scientific">Alicyclobacillus mengziensis</name>
    <dbReference type="NCBI Taxonomy" id="2931921"/>
    <lineage>
        <taxon>Bacteria</taxon>
        <taxon>Bacillati</taxon>
        <taxon>Bacillota</taxon>
        <taxon>Bacilli</taxon>
        <taxon>Bacillales</taxon>
        <taxon>Alicyclobacillaceae</taxon>
        <taxon>Alicyclobacillus</taxon>
    </lineage>
</organism>
<evidence type="ECO:0000313" key="1">
    <source>
        <dbReference type="EMBL" id="QSO48104.1"/>
    </source>
</evidence>
<sequence length="68" mass="7940">MKKHPPIVCPPIYEYCDSYVPREVPIVQPIVRVNRKVIVNVPKYYVQPTTREEVIDPGYLVNPYAKRA</sequence>
<proteinExistence type="predicted"/>